<evidence type="ECO:0000313" key="2">
    <source>
        <dbReference type="Proteomes" id="UP001177260"/>
    </source>
</evidence>
<dbReference type="EMBL" id="JAOPJF010000008">
    <property type="protein sequence ID" value="KAK1148380.1"/>
    <property type="molecule type" value="Genomic_DNA"/>
</dbReference>
<reference evidence="1 2" key="1">
    <citation type="journal article" date="2023" name="ACS Omega">
        <title>Identification of the Neoaspergillic Acid Biosynthesis Gene Cluster by Establishing an In Vitro CRISPR-Ribonucleoprotein Genetic System in Aspergillus melleus.</title>
        <authorList>
            <person name="Yuan B."/>
            <person name="Grau M.F."/>
            <person name="Murata R.M."/>
            <person name="Torok T."/>
            <person name="Venkateswaran K."/>
            <person name="Stajich J.E."/>
            <person name="Wang C.C.C."/>
        </authorList>
    </citation>
    <scope>NUCLEOTIDE SEQUENCE [LARGE SCALE GENOMIC DNA]</scope>
    <source>
        <strain evidence="1 2">IMV 1140</strain>
    </source>
</reference>
<keyword evidence="2" id="KW-1185">Reference proteome</keyword>
<gene>
    <name evidence="1" type="ORF">N8T08_010191</name>
</gene>
<accession>A0ACC3BCQ9</accession>
<sequence>MFSLKTVLVLTSSLALAFAEGPPVIANKYTDSLCLTHIHNPVHSGECIELGGQGASDCEGFGYPVIQPAKCVNLAQGHGSVRCFAHDDDDEDEDDDDEEDD</sequence>
<name>A0ACC3BCQ9_9EURO</name>
<comment type="caution">
    <text evidence="1">The sequence shown here is derived from an EMBL/GenBank/DDBJ whole genome shotgun (WGS) entry which is preliminary data.</text>
</comment>
<proteinExistence type="predicted"/>
<protein>
    <submittedName>
        <fullName evidence="1">Uncharacterized protein</fullName>
    </submittedName>
</protein>
<organism evidence="1 2">
    <name type="scientific">Aspergillus melleus</name>
    <dbReference type="NCBI Taxonomy" id="138277"/>
    <lineage>
        <taxon>Eukaryota</taxon>
        <taxon>Fungi</taxon>
        <taxon>Dikarya</taxon>
        <taxon>Ascomycota</taxon>
        <taxon>Pezizomycotina</taxon>
        <taxon>Eurotiomycetes</taxon>
        <taxon>Eurotiomycetidae</taxon>
        <taxon>Eurotiales</taxon>
        <taxon>Aspergillaceae</taxon>
        <taxon>Aspergillus</taxon>
        <taxon>Aspergillus subgen. Circumdati</taxon>
    </lineage>
</organism>
<dbReference type="Proteomes" id="UP001177260">
    <property type="component" value="Unassembled WGS sequence"/>
</dbReference>
<evidence type="ECO:0000313" key="1">
    <source>
        <dbReference type="EMBL" id="KAK1148380.1"/>
    </source>
</evidence>